<comment type="caution">
    <text evidence="1">The sequence shown here is derived from an EMBL/GenBank/DDBJ whole genome shotgun (WGS) entry which is preliminary data.</text>
</comment>
<name>A0A2S7ST53_9BACT</name>
<keyword evidence="2" id="KW-1185">Reference proteome</keyword>
<protein>
    <submittedName>
        <fullName evidence="1">Uncharacterized protein</fullName>
    </submittedName>
</protein>
<dbReference type="OrthoDB" id="1495176at2"/>
<sequence>MNRGRFQAQAKNMPVKSSVWTTVDTIYKQTGHNHIDNVVGSLTRGEYEERNLAIQQAREFVDNAPAEGVFSFIKKSFRNSPQHRSVRFDVDILEGAAFVTLIEEE</sequence>
<dbReference type="RefSeq" id="WP_105040121.1">
    <property type="nucleotide sequence ID" value="NZ_PPSL01000004.1"/>
</dbReference>
<evidence type="ECO:0000313" key="2">
    <source>
        <dbReference type="Proteomes" id="UP000239872"/>
    </source>
</evidence>
<dbReference type="EMBL" id="PPSL01000004">
    <property type="protein sequence ID" value="PQJ10112.1"/>
    <property type="molecule type" value="Genomic_DNA"/>
</dbReference>
<organism evidence="1 2">
    <name type="scientific">Flavipsychrobacter stenotrophus</name>
    <dbReference type="NCBI Taxonomy" id="2077091"/>
    <lineage>
        <taxon>Bacteria</taxon>
        <taxon>Pseudomonadati</taxon>
        <taxon>Bacteroidota</taxon>
        <taxon>Chitinophagia</taxon>
        <taxon>Chitinophagales</taxon>
        <taxon>Chitinophagaceae</taxon>
        <taxon>Flavipsychrobacter</taxon>
    </lineage>
</organism>
<proteinExistence type="predicted"/>
<evidence type="ECO:0000313" key="1">
    <source>
        <dbReference type="EMBL" id="PQJ10112.1"/>
    </source>
</evidence>
<reference evidence="1 2" key="1">
    <citation type="submission" date="2018-01" db="EMBL/GenBank/DDBJ databases">
        <title>A novel member of the phylum Bacteroidetes isolated from glacier ice.</title>
        <authorList>
            <person name="Liu Q."/>
            <person name="Xin Y.-H."/>
        </authorList>
    </citation>
    <scope>NUCLEOTIDE SEQUENCE [LARGE SCALE GENOMIC DNA]</scope>
    <source>
        <strain evidence="1 2">RB1R16</strain>
    </source>
</reference>
<gene>
    <name evidence="1" type="ORF">CJD36_015560</name>
</gene>
<accession>A0A2S7ST53</accession>
<dbReference type="Proteomes" id="UP000239872">
    <property type="component" value="Unassembled WGS sequence"/>
</dbReference>
<dbReference type="AlphaFoldDB" id="A0A2S7ST53"/>